<evidence type="ECO:0000313" key="3">
    <source>
        <dbReference type="EMBL" id="GAY54649.1"/>
    </source>
</evidence>
<organism evidence="3 4">
    <name type="scientific">Citrus unshiu</name>
    <name type="common">Satsuma mandarin</name>
    <name type="synonym">Citrus nobilis var. unshiu</name>
    <dbReference type="NCBI Taxonomy" id="55188"/>
    <lineage>
        <taxon>Eukaryota</taxon>
        <taxon>Viridiplantae</taxon>
        <taxon>Streptophyta</taxon>
        <taxon>Embryophyta</taxon>
        <taxon>Tracheophyta</taxon>
        <taxon>Spermatophyta</taxon>
        <taxon>Magnoliopsida</taxon>
        <taxon>eudicotyledons</taxon>
        <taxon>Gunneridae</taxon>
        <taxon>Pentapetalae</taxon>
        <taxon>rosids</taxon>
        <taxon>malvids</taxon>
        <taxon>Sapindales</taxon>
        <taxon>Rutaceae</taxon>
        <taxon>Aurantioideae</taxon>
        <taxon>Citrus</taxon>
    </lineage>
</organism>
<dbReference type="Gene3D" id="1.25.40.10">
    <property type="entry name" value="Tetratricopeptide repeat domain"/>
    <property type="match status" value="1"/>
</dbReference>
<gene>
    <name evidence="3" type="ORF">CUMW_158390</name>
</gene>
<dbReference type="PANTHER" id="PTHR26312:SF194">
    <property type="entry name" value="OS01G0506200 PROTEIN"/>
    <property type="match status" value="1"/>
</dbReference>
<dbReference type="PANTHER" id="PTHR26312">
    <property type="entry name" value="TETRATRICOPEPTIDE REPEAT PROTEIN 5"/>
    <property type="match status" value="1"/>
</dbReference>
<dbReference type="EMBL" id="BDQV01000108">
    <property type="protein sequence ID" value="GAY54649.1"/>
    <property type="molecule type" value="Genomic_DNA"/>
</dbReference>
<reference evidence="3 4" key="1">
    <citation type="journal article" date="2017" name="Front. Genet.">
        <title>Draft sequencing of the heterozygous diploid genome of Satsuma (Citrus unshiu Marc.) using a hybrid assembly approach.</title>
        <authorList>
            <person name="Shimizu T."/>
            <person name="Tanizawa Y."/>
            <person name="Mochizuki T."/>
            <person name="Nagasaki H."/>
            <person name="Yoshioka T."/>
            <person name="Toyoda A."/>
            <person name="Fujiyama A."/>
            <person name="Kaminuma E."/>
            <person name="Nakamura Y."/>
        </authorList>
    </citation>
    <scope>NUCLEOTIDE SEQUENCE [LARGE SCALE GENOMIC DNA]</scope>
    <source>
        <strain evidence="4">cv. Miyagawa wase</strain>
    </source>
</reference>
<dbReference type="InterPro" id="IPR011990">
    <property type="entry name" value="TPR-like_helical_dom_sf"/>
</dbReference>
<keyword evidence="1" id="KW-0802">TPR repeat</keyword>
<dbReference type="Gene3D" id="2.40.50.550">
    <property type="match status" value="1"/>
</dbReference>
<dbReference type="STRING" id="55188.A0A2H5PQL7"/>
<accession>A0A2H5PQL7</accession>
<sequence length="383" mass="43446">MEKVEEDIWARATKAADDLYHVKETFFPANPDDKVSKLQNESDLALRLLDSVPPEQRKSPTQRATYEYLKGKILDVVPEYRKDAEDHLSKAVKLNPSLADAWLCLGSCIWKKGDLPAAKNCFNLALSKGPNKKILCQLSMLERSMAQGKKILFLSALRIKQKLSRKAFNMPRRLSHWMSRMGILGEKDERMKSNPDLYFNCATVNKYLENYERALSGFEASALKDPSLNATEEVQMMVNLLDKIENLLKGHAKTKRVASLASSLAVVKLDLLSEGLNKAVAVVGKVLFFVKHENVTPLYFLVCDSNQTCFVLSVYGMRNDAIKEGDLLTLLEPYYRLVDFSWKGKCHQFKSIRVDFLEQVLVNGKTLPPQLLLRSSIYAQHKP</sequence>
<dbReference type="InterPro" id="IPR032076">
    <property type="entry name" value="TTC5_OB"/>
</dbReference>
<dbReference type="SUPFAM" id="SSF48452">
    <property type="entry name" value="TPR-like"/>
    <property type="match status" value="1"/>
</dbReference>
<protein>
    <recommendedName>
        <fullName evidence="2">Tetratricopeptide repeat protein 5 OB fold domain-containing protein</fullName>
    </recommendedName>
</protein>
<dbReference type="PROSITE" id="PS50005">
    <property type="entry name" value="TPR"/>
    <property type="match status" value="1"/>
</dbReference>
<dbReference type="Proteomes" id="UP000236630">
    <property type="component" value="Unassembled WGS sequence"/>
</dbReference>
<proteinExistence type="predicted"/>
<dbReference type="AlphaFoldDB" id="A0A2H5PQL7"/>
<evidence type="ECO:0000259" key="2">
    <source>
        <dbReference type="Pfam" id="PF16669"/>
    </source>
</evidence>
<dbReference type="SMART" id="SM00028">
    <property type="entry name" value="TPR"/>
    <property type="match status" value="2"/>
</dbReference>
<feature type="domain" description="Tetratricopeptide repeat protein 5 OB fold" evidence="2">
    <location>
        <begin position="264"/>
        <end position="374"/>
    </location>
</feature>
<evidence type="ECO:0000256" key="1">
    <source>
        <dbReference type="PROSITE-ProRule" id="PRU00339"/>
    </source>
</evidence>
<evidence type="ECO:0000313" key="4">
    <source>
        <dbReference type="Proteomes" id="UP000236630"/>
    </source>
</evidence>
<comment type="caution">
    <text evidence="3">The sequence shown here is derived from an EMBL/GenBank/DDBJ whole genome shotgun (WGS) entry which is preliminary data.</text>
</comment>
<dbReference type="InterPro" id="IPR038645">
    <property type="entry name" value="TTC5_OB_sf"/>
</dbReference>
<dbReference type="Pfam" id="PF16669">
    <property type="entry name" value="TTC5_OB"/>
    <property type="match status" value="1"/>
</dbReference>
<keyword evidence="4" id="KW-1185">Reference proteome</keyword>
<feature type="repeat" description="TPR" evidence="1">
    <location>
        <begin position="99"/>
        <end position="132"/>
    </location>
</feature>
<dbReference type="InterPro" id="IPR019734">
    <property type="entry name" value="TPR_rpt"/>
</dbReference>
<name>A0A2H5PQL7_CITUN</name>